<dbReference type="EMBL" id="JACOFX010000015">
    <property type="protein sequence ID" value="MBC3910228.1"/>
    <property type="molecule type" value="Genomic_DNA"/>
</dbReference>
<sequence length="173" mass="19669">MIIAIIVLLLAAFLLYVAALPDQFRVERSLALRATPEQIFPLINDFHEWEAWSSWEKIDPAVRRTYDGPAQGKGAVYAWNGNKQLGEGRMEILEIQPFSCLRIQINFYKPFAAQNIIEFRLEDKGATTIISQAMIGPCNFMSKLMSLFFSMDKMVGTKFDEGLLSLKNIVEKS</sequence>
<proteinExistence type="predicted"/>
<evidence type="ECO:0000313" key="1">
    <source>
        <dbReference type="EMBL" id="MBC3910228.1"/>
    </source>
</evidence>
<dbReference type="InterPro" id="IPR019587">
    <property type="entry name" value="Polyketide_cyclase/dehydratase"/>
</dbReference>
<dbReference type="Proteomes" id="UP000646911">
    <property type="component" value="Unassembled WGS sequence"/>
</dbReference>
<name>A0ABR6ZEV6_9BURK</name>
<dbReference type="SUPFAM" id="SSF55961">
    <property type="entry name" value="Bet v1-like"/>
    <property type="match status" value="1"/>
</dbReference>
<dbReference type="Pfam" id="PF10604">
    <property type="entry name" value="Polyketide_cyc2"/>
    <property type="match status" value="1"/>
</dbReference>
<comment type="caution">
    <text evidence="1">The sequence shown here is derived from an EMBL/GenBank/DDBJ whole genome shotgun (WGS) entry which is preliminary data.</text>
</comment>
<dbReference type="RefSeq" id="WP_186955739.1">
    <property type="nucleotide sequence ID" value="NZ_JACOFX010000015.1"/>
</dbReference>
<keyword evidence="2" id="KW-1185">Reference proteome</keyword>
<accession>A0ABR6ZEV6</accession>
<protein>
    <submittedName>
        <fullName evidence="1">SRPBCC family protein</fullName>
    </submittedName>
</protein>
<evidence type="ECO:0000313" key="2">
    <source>
        <dbReference type="Proteomes" id="UP000646911"/>
    </source>
</evidence>
<organism evidence="1 2">
    <name type="scientific">Undibacterium umbellatum</name>
    <dbReference type="NCBI Taxonomy" id="2762300"/>
    <lineage>
        <taxon>Bacteria</taxon>
        <taxon>Pseudomonadati</taxon>
        <taxon>Pseudomonadota</taxon>
        <taxon>Betaproteobacteria</taxon>
        <taxon>Burkholderiales</taxon>
        <taxon>Oxalobacteraceae</taxon>
        <taxon>Undibacterium</taxon>
    </lineage>
</organism>
<reference evidence="1 2" key="1">
    <citation type="submission" date="2020-08" db="EMBL/GenBank/DDBJ databases">
        <title>Novel species isolated from subtropical streams in China.</title>
        <authorList>
            <person name="Lu H."/>
        </authorList>
    </citation>
    <scope>NUCLEOTIDE SEQUENCE [LARGE SCALE GENOMIC DNA]</scope>
    <source>
        <strain evidence="1 2">NL8W</strain>
    </source>
</reference>
<dbReference type="Gene3D" id="3.30.530.20">
    <property type="match status" value="1"/>
</dbReference>
<dbReference type="CDD" id="cd07818">
    <property type="entry name" value="SRPBCC_1"/>
    <property type="match status" value="1"/>
</dbReference>
<gene>
    <name evidence="1" type="ORF">H8L47_21930</name>
</gene>
<dbReference type="InterPro" id="IPR023393">
    <property type="entry name" value="START-like_dom_sf"/>
</dbReference>